<dbReference type="Proteomes" id="UP000054226">
    <property type="component" value="Unassembled WGS sequence"/>
</dbReference>
<dbReference type="OrthoDB" id="4868427at2"/>
<keyword evidence="1" id="KW-0472">Membrane</keyword>
<proteinExistence type="predicted"/>
<keyword evidence="3" id="KW-1185">Reference proteome</keyword>
<feature type="transmembrane region" description="Helical" evidence="1">
    <location>
        <begin position="92"/>
        <end position="112"/>
    </location>
</feature>
<dbReference type="RefSeq" id="WP_007033037.1">
    <property type="nucleotide sequence ID" value="NZ_AOHO01000068.1"/>
</dbReference>
<feature type="transmembrane region" description="Helical" evidence="1">
    <location>
        <begin position="63"/>
        <end position="85"/>
    </location>
</feature>
<gene>
    <name evidence="2" type="ORF">H074_26062</name>
</gene>
<dbReference type="InterPro" id="IPR045713">
    <property type="entry name" value="DUF6069"/>
</dbReference>
<keyword evidence="1" id="KW-1133">Transmembrane helix</keyword>
<feature type="transmembrane region" description="Helical" evidence="1">
    <location>
        <begin position="124"/>
        <end position="145"/>
    </location>
</feature>
<evidence type="ECO:0000313" key="2">
    <source>
        <dbReference type="EMBL" id="EME55039.1"/>
    </source>
</evidence>
<accession>M2Z362</accession>
<dbReference type="EMBL" id="AOHO01000068">
    <property type="protein sequence ID" value="EME55039.1"/>
    <property type="molecule type" value="Genomic_DNA"/>
</dbReference>
<evidence type="ECO:0000256" key="1">
    <source>
        <dbReference type="SAM" id="Phobius"/>
    </source>
</evidence>
<dbReference type="PATRIC" id="fig|1284240.4.peg.5296"/>
<evidence type="ECO:0000313" key="3">
    <source>
        <dbReference type="Proteomes" id="UP000054226"/>
    </source>
</evidence>
<feature type="transmembrane region" description="Helical" evidence="1">
    <location>
        <begin position="18"/>
        <end position="43"/>
    </location>
</feature>
<keyword evidence="1" id="KW-0812">Transmembrane</keyword>
<organism evidence="2 3">
    <name type="scientific">Amycolatopsis decaplanina DSM 44594</name>
    <dbReference type="NCBI Taxonomy" id="1284240"/>
    <lineage>
        <taxon>Bacteria</taxon>
        <taxon>Bacillati</taxon>
        <taxon>Actinomycetota</taxon>
        <taxon>Actinomycetes</taxon>
        <taxon>Pseudonocardiales</taxon>
        <taxon>Pseudonocardiaceae</taxon>
        <taxon>Amycolatopsis</taxon>
    </lineage>
</organism>
<dbReference type="AlphaFoldDB" id="M2Z362"/>
<protein>
    <submittedName>
        <fullName evidence="2">Uncharacterized protein</fullName>
    </submittedName>
</protein>
<sequence>MDNDFEAEEQRTVNAGRLWAGGAATAVTAALTAVVGILVARGLVKVAVLTPSHEGAWGGANTVTYALVSAVVALGATALLHVLLLTTPRVKVFFGWIMVLLTAIAVVTPLSLTAEFDARLATAIINLAIGLVITITLSGVAGSALRERERQVESAARKKETP</sequence>
<name>M2Z362_9PSEU</name>
<reference evidence="2 3" key="1">
    <citation type="journal article" date="2013" name="Genome Announc.">
        <title>Draft Genome Sequence of Amycolatopsis decaplanina Strain DSM 44594T.</title>
        <authorList>
            <person name="Kaur N."/>
            <person name="Kumar S."/>
            <person name="Bala M."/>
            <person name="Raghava G.P."/>
            <person name="Mayilraj S."/>
        </authorList>
    </citation>
    <scope>NUCLEOTIDE SEQUENCE [LARGE SCALE GENOMIC DNA]</scope>
    <source>
        <strain evidence="2 3">DSM 44594</strain>
    </source>
</reference>
<comment type="caution">
    <text evidence="2">The sequence shown here is derived from an EMBL/GenBank/DDBJ whole genome shotgun (WGS) entry which is preliminary data.</text>
</comment>
<dbReference type="Pfam" id="PF19545">
    <property type="entry name" value="DUF6069"/>
    <property type="match status" value="1"/>
</dbReference>